<keyword evidence="1" id="KW-0812">Transmembrane</keyword>
<accession>A0ABW5YHB2</accession>
<keyword evidence="3" id="KW-1185">Reference proteome</keyword>
<dbReference type="Proteomes" id="UP001597557">
    <property type="component" value="Unassembled WGS sequence"/>
</dbReference>
<comment type="caution">
    <text evidence="2">The sequence shown here is derived from an EMBL/GenBank/DDBJ whole genome shotgun (WGS) entry which is preliminary data.</text>
</comment>
<feature type="transmembrane region" description="Helical" evidence="1">
    <location>
        <begin position="46"/>
        <end position="64"/>
    </location>
</feature>
<evidence type="ECO:0000256" key="1">
    <source>
        <dbReference type="SAM" id="Phobius"/>
    </source>
</evidence>
<dbReference type="RefSeq" id="WP_377189843.1">
    <property type="nucleotide sequence ID" value="NZ_JBHUPD010000004.1"/>
</dbReference>
<feature type="transmembrane region" description="Helical" evidence="1">
    <location>
        <begin position="21"/>
        <end position="40"/>
    </location>
</feature>
<proteinExistence type="predicted"/>
<dbReference type="PANTHER" id="PTHR39419:SF1">
    <property type="entry name" value="SLL0814 PROTEIN"/>
    <property type="match status" value="1"/>
</dbReference>
<evidence type="ECO:0000313" key="2">
    <source>
        <dbReference type="EMBL" id="MFD2874688.1"/>
    </source>
</evidence>
<dbReference type="PANTHER" id="PTHR39419">
    <property type="entry name" value="SLL0814 PROTEIN"/>
    <property type="match status" value="1"/>
</dbReference>
<organism evidence="2 3">
    <name type="scientific">Mucilaginibacter ximonensis</name>
    <dbReference type="NCBI Taxonomy" id="538021"/>
    <lineage>
        <taxon>Bacteria</taxon>
        <taxon>Pseudomonadati</taxon>
        <taxon>Bacteroidota</taxon>
        <taxon>Sphingobacteriia</taxon>
        <taxon>Sphingobacteriales</taxon>
        <taxon>Sphingobacteriaceae</taxon>
        <taxon>Mucilaginibacter</taxon>
    </lineage>
</organism>
<feature type="transmembrane region" description="Helical" evidence="1">
    <location>
        <begin position="179"/>
        <end position="198"/>
    </location>
</feature>
<sequence length="222" mass="25632">MERTQNLKPIRPARSFYERETNTVRVIVIFHLVGFIGLYFLPTKPYFIHLVPVHLWLMMLLVLINHDEPGKKFLAFTGIVFLTGWLVEYCGVYTGALFGNYTYGHTLGISVFKIPVLMGVTWFLLVYTTGVSMRKLNIKPMILRIFGGAVLLVILDFLIEPIAQRLDYWHWDGNEAPPQNYICWFIISAALLVVFELFKFKKQSMVGPSILICQFIFFAALQ</sequence>
<feature type="transmembrane region" description="Helical" evidence="1">
    <location>
        <begin position="141"/>
        <end position="159"/>
    </location>
</feature>
<dbReference type="InterPro" id="IPR007354">
    <property type="entry name" value="CruF-like"/>
</dbReference>
<dbReference type="EMBL" id="JBHUPD010000004">
    <property type="protein sequence ID" value="MFD2874688.1"/>
    <property type="molecule type" value="Genomic_DNA"/>
</dbReference>
<protein>
    <submittedName>
        <fullName evidence="2">Carotenoid biosynthesis protein</fullName>
    </submittedName>
</protein>
<dbReference type="Pfam" id="PF04240">
    <property type="entry name" value="Caroten_synth"/>
    <property type="match status" value="1"/>
</dbReference>
<name>A0ABW5YHB2_9SPHI</name>
<evidence type="ECO:0000313" key="3">
    <source>
        <dbReference type="Proteomes" id="UP001597557"/>
    </source>
</evidence>
<gene>
    <name evidence="2" type="ORF">ACFS5N_19540</name>
</gene>
<feature type="transmembrane region" description="Helical" evidence="1">
    <location>
        <begin position="107"/>
        <end position="129"/>
    </location>
</feature>
<feature type="transmembrane region" description="Helical" evidence="1">
    <location>
        <begin position="73"/>
        <end position="95"/>
    </location>
</feature>
<reference evidence="3" key="1">
    <citation type="journal article" date="2019" name="Int. J. Syst. Evol. Microbiol.">
        <title>The Global Catalogue of Microorganisms (GCM) 10K type strain sequencing project: providing services to taxonomists for standard genome sequencing and annotation.</title>
        <authorList>
            <consortium name="The Broad Institute Genomics Platform"/>
            <consortium name="The Broad Institute Genome Sequencing Center for Infectious Disease"/>
            <person name="Wu L."/>
            <person name="Ma J."/>
        </authorList>
    </citation>
    <scope>NUCLEOTIDE SEQUENCE [LARGE SCALE GENOMIC DNA]</scope>
    <source>
        <strain evidence="3">KCTC 22437</strain>
    </source>
</reference>
<keyword evidence="1" id="KW-0472">Membrane</keyword>
<keyword evidence="1" id="KW-1133">Transmembrane helix</keyword>